<gene>
    <name evidence="1" type="ORF">K1T71_003715</name>
</gene>
<keyword evidence="2" id="KW-1185">Reference proteome</keyword>
<protein>
    <submittedName>
        <fullName evidence="1">Uncharacterized protein</fullName>
    </submittedName>
</protein>
<reference evidence="1 2" key="1">
    <citation type="journal article" date="2021" name="Front. Genet.">
        <title>Chromosome-Level Genome Assembly Reveals Significant Gene Expansion in the Toll and IMD Signaling Pathways of Dendrolimus kikuchii.</title>
        <authorList>
            <person name="Zhou J."/>
            <person name="Wu P."/>
            <person name="Xiong Z."/>
            <person name="Liu N."/>
            <person name="Zhao N."/>
            <person name="Ji M."/>
            <person name="Qiu Y."/>
            <person name="Yang B."/>
        </authorList>
    </citation>
    <scope>NUCLEOTIDE SEQUENCE [LARGE SCALE GENOMIC DNA]</scope>
    <source>
        <strain evidence="1">Ann1</strain>
    </source>
</reference>
<organism evidence="1 2">
    <name type="scientific">Dendrolimus kikuchii</name>
    <dbReference type="NCBI Taxonomy" id="765133"/>
    <lineage>
        <taxon>Eukaryota</taxon>
        <taxon>Metazoa</taxon>
        <taxon>Ecdysozoa</taxon>
        <taxon>Arthropoda</taxon>
        <taxon>Hexapoda</taxon>
        <taxon>Insecta</taxon>
        <taxon>Pterygota</taxon>
        <taxon>Neoptera</taxon>
        <taxon>Endopterygota</taxon>
        <taxon>Lepidoptera</taxon>
        <taxon>Glossata</taxon>
        <taxon>Ditrysia</taxon>
        <taxon>Bombycoidea</taxon>
        <taxon>Lasiocampidae</taxon>
        <taxon>Dendrolimus</taxon>
    </lineage>
</organism>
<evidence type="ECO:0000313" key="1">
    <source>
        <dbReference type="EMBL" id="KAJ0180311.1"/>
    </source>
</evidence>
<proteinExistence type="predicted"/>
<name>A0ACC1D8S7_9NEOP</name>
<dbReference type="Proteomes" id="UP000824533">
    <property type="component" value="Linkage Group LG06"/>
</dbReference>
<sequence length="919" mass="101310">MAPKSYKTSSIEKCSTNYEESDGMYGSPRGVGLTIRLIGDISSPGEWLLLTIFNGQVVLDGKWLNGSILESEALPLNLKEAYSQTILADIPLVFILRATGGKGAKDLDPLLNIDNRAGATVDLFPLVLGEQVILTEVQLISITTGEPVGCSIEVKAVSNGISECTKVPLLITMMSGHCFPATREGTVYLSAIGLDGILEPLAVNFGMSLSLAKPKKLVWSSVSNAGFAANSAYNIPDEDIYIPPNLTPKCNENCRSFFWYTIKRILVDPVLLKTRLSFPFVVEIAGVPKVGKIDVRGRYMAFVDAGVLLEPGQYSVTASAKVLFYNESDLPERVGALLELPLTSAKVSARESDSTTDEYGHSTYLIIRFDLSESLVPKAKMTLLYETMGFAPPESLAPIDNFEVDLPAEDPAIDVRRIRKEGGALAVHRELSGLACRGAVPMNQGIKRTAANRLLMRVRAMLKQFPPGNCSYIEWQDIVTAHHVSSRRAVTASFAPQPPILRLPNIASAARCRMAGDSRIADEHMKTNLKVGPGVPRALMSKALRCIEQTHELSAKNYLIKALNAHTKNRYLLWMYGGQEFDKGPEGVVTASAAFRIAVKGDYSDGTTNAIGWAVLHTLYHYNENFYAAFVAAKKMRKSYELVHEWNKFLDRWIETSGEEECFWSPYVVSSHNPILIAAAFFLCLRCYKFSERLLQCVEKGCSTKGSRLYIKMKITSDIYYLRTSSLLLRRHIDKALEMVEKGIKNVGPSGMMSQIRTSCLTIARGWDGQCEDALNEAERAGSEPCPALLIKAALGGLKTEPRAALQRAARAHKIAPSGHSALVISRIYAKLGEESLAERWAAVAVNTEPLLADGWAVLALLAMYERDLDKARTMLRTARQVGPVNDDIEEEIKKTIEIVQLETLPDMLTKNLCFCHYY</sequence>
<evidence type="ECO:0000313" key="2">
    <source>
        <dbReference type="Proteomes" id="UP000824533"/>
    </source>
</evidence>
<accession>A0ACC1D8S7</accession>
<comment type="caution">
    <text evidence="1">The sequence shown here is derived from an EMBL/GenBank/DDBJ whole genome shotgun (WGS) entry which is preliminary data.</text>
</comment>
<dbReference type="EMBL" id="CM034392">
    <property type="protein sequence ID" value="KAJ0180311.1"/>
    <property type="molecule type" value="Genomic_DNA"/>
</dbReference>